<dbReference type="InterPro" id="IPR000070">
    <property type="entry name" value="Pectinesterase_cat"/>
</dbReference>
<evidence type="ECO:0000259" key="6">
    <source>
        <dbReference type="Pfam" id="PF01095"/>
    </source>
</evidence>
<dbReference type="SUPFAM" id="SSF51126">
    <property type="entry name" value="Pectin lyase-like"/>
    <property type="match status" value="1"/>
</dbReference>
<dbReference type="EC" id="3.1.1.11" evidence="3"/>
<dbReference type="EnsemblPlants" id="EMT21482">
    <property type="protein sequence ID" value="EMT21482"/>
    <property type="gene ID" value="F775_43484"/>
</dbReference>
<organism evidence="7">
    <name type="scientific">Aegilops tauschii</name>
    <name type="common">Tausch's goatgrass</name>
    <name type="synonym">Aegilops squarrosa</name>
    <dbReference type="NCBI Taxonomy" id="37682"/>
    <lineage>
        <taxon>Eukaryota</taxon>
        <taxon>Viridiplantae</taxon>
        <taxon>Streptophyta</taxon>
        <taxon>Embryophyta</taxon>
        <taxon>Tracheophyta</taxon>
        <taxon>Spermatophyta</taxon>
        <taxon>Magnoliopsida</taxon>
        <taxon>Liliopsida</taxon>
        <taxon>Poales</taxon>
        <taxon>Poaceae</taxon>
        <taxon>BOP clade</taxon>
        <taxon>Pooideae</taxon>
        <taxon>Triticodae</taxon>
        <taxon>Triticeae</taxon>
        <taxon>Triticinae</taxon>
        <taxon>Aegilops</taxon>
    </lineage>
</organism>
<dbReference type="UniPathway" id="UPA00545">
    <property type="reaction ID" value="UER00823"/>
</dbReference>
<evidence type="ECO:0000256" key="2">
    <source>
        <dbReference type="ARBA" id="ARBA00008891"/>
    </source>
</evidence>
<protein>
    <recommendedName>
        <fullName evidence="3">pectinesterase</fullName>
        <ecNumber evidence="3">3.1.1.11</ecNumber>
    </recommendedName>
</protein>
<keyword evidence="5" id="KW-0063">Aspartyl esterase</keyword>
<keyword evidence="4" id="KW-0378">Hydrolase</keyword>
<reference evidence="7" key="1">
    <citation type="submission" date="2015-06" db="UniProtKB">
        <authorList>
            <consortium name="EnsemblPlants"/>
        </authorList>
    </citation>
    <scope>IDENTIFICATION</scope>
</reference>
<evidence type="ECO:0000256" key="4">
    <source>
        <dbReference type="ARBA" id="ARBA00022801"/>
    </source>
</evidence>
<dbReference type="PANTHER" id="PTHR31321">
    <property type="entry name" value="ACYL-COA THIOESTER HYDROLASE YBHC-RELATED"/>
    <property type="match status" value="1"/>
</dbReference>
<sequence length="123" mass="13729">MEGAVIDCNKGNVTFHVNGNEHTGHSSTEIYFDDHAHGSTDGLMRRGADTMQTYETVTFSVCANDFVARDIAYTNTHNSVNKSRVTQALAALVDGYRIALHRCAFSGFEDTLYDNTGRHYFRE</sequence>
<dbReference type="AlphaFoldDB" id="M8C330"/>
<evidence type="ECO:0000313" key="7">
    <source>
        <dbReference type="EnsemblPlants" id="EMT21482"/>
    </source>
</evidence>
<comment type="similarity">
    <text evidence="2">Belongs to the pectinesterase family.</text>
</comment>
<dbReference type="Gene3D" id="2.160.20.10">
    <property type="entry name" value="Single-stranded right-handed beta-helix, Pectin lyase-like"/>
    <property type="match status" value="1"/>
</dbReference>
<accession>M8C330</accession>
<evidence type="ECO:0000256" key="1">
    <source>
        <dbReference type="ARBA" id="ARBA00005184"/>
    </source>
</evidence>
<evidence type="ECO:0000256" key="5">
    <source>
        <dbReference type="ARBA" id="ARBA00023085"/>
    </source>
</evidence>
<dbReference type="InterPro" id="IPR012334">
    <property type="entry name" value="Pectin_lyas_fold"/>
</dbReference>
<dbReference type="GO" id="GO:0042545">
    <property type="term" value="P:cell wall modification"/>
    <property type="evidence" value="ECO:0007669"/>
    <property type="project" value="InterPro"/>
</dbReference>
<dbReference type="GO" id="GO:0045490">
    <property type="term" value="P:pectin catabolic process"/>
    <property type="evidence" value="ECO:0007669"/>
    <property type="project" value="UniProtKB-UniPathway"/>
</dbReference>
<proteinExistence type="inferred from homology"/>
<evidence type="ECO:0000256" key="3">
    <source>
        <dbReference type="ARBA" id="ARBA00013229"/>
    </source>
</evidence>
<dbReference type="PANTHER" id="PTHR31321:SF99">
    <property type="entry name" value="PECTINESTERASE CATALYTIC DOMAIN-CONTAINING PROTEIN"/>
    <property type="match status" value="1"/>
</dbReference>
<feature type="domain" description="Pectinesterase catalytic" evidence="6">
    <location>
        <begin position="48"/>
        <end position="123"/>
    </location>
</feature>
<dbReference type="InterPro" id="IPR011050">
    <property type="entry name" value="Pectin_lyase_fold/virulence"/>
</dbReference>
<name>M8C330_AEGTA</name>
<comment type="pathway">
    <text evidence="1">Glycan metabolism; pectin degradation; 2-dehydro-3-deoxy-D-gluconate from pectin: step 1/5.</text>
</comment>
<dbReference type="GO" id="GO:0030599">
    <property type="term" value="F:pectinesterase activity"/>
    <property type="evidence" value="ECO:0007669"/>
    <property type="project" value="UniProtKB-EC"/>
</dbReference>
<dbReference type="Pfam" id="PF01095">
    <property type="entry name" value="Pectinesterase"/>
    <property type="match status" value="1"/>
</dbReference>